<dbReference type="EMBL" id="CP009621">
    <property type="protein sequence ID" value="AKD05410.1"/>
    <property type="molecule type" value="Genomic_DNA"/>
</dbReference>
<gene>
    <name evidence="2" type="ORF">PKOR_23210</name>
</gene>
<keyword evidence="1" id="KW-0732">Signal</keyword>
<organism evidence="2 3">
    <name type="scientific">Pontibacter korlensis</name>
    <dbReference type="NCBI Taxonomy" id="400092"/>
    <lineage>
        <taxon>Bacteria</taxon>
        <taxon>Pseudomonadati</taxon>
        <taxon>Bacteroidota</taxon>
        <taxon>Cytophagia</taxon>
        <taxon>Cytophagales</taxon>
        <taxon>Hymenobacteraceae</taxon>
        <taxon>Pontibacter</taxon>
    </lineage>
</organism>
<dbReference type="AlphaFoldDB" id="A0A0E3ZJ49"/>
<reference evidence="2 3" key="1">
    <citation type="journal article" date="2015" name="Sci. Rep.">
        <title>Unraveling adaptation of Pontibacter korlensis to radiation and infertility in desert through complete genome and comparative transcriptomic analysis.</title>
        <authorList>
            <person name="Dai J."/>
            <person name="Dai W."/>
            <person name="Qiu C."/>
            <person name="Yang Z."/>
            <person name="Zhang Y."/>
            <person name="Zhou M."/>
            <person name="Zhang L."/>
            <person name="Fang C."/>
            <person name="Gao Q."/>
            <person name="Yang Q."/>
            <person name="Li X."/>
            <person name="Wang Z."/>
            <person name="Wang Z."/>
            <person name="Jia Z."/>
            <person name="Chen X."/>
        </authorList>
    </citation>
    <scope>NUCLEOTIDE SEQUENCE [LARGE SCALE GENOMIC DNA]</scope>
    <source>
        <strain evidence="2 3">X14-1T</strain>
    </source>
</reference>
<evidence type="ECO:0000313" key="3">
    <source>
        <dbReference type="Proteomes" id="UP000033109"/>
    </source>
</evidence>
<protein>
    <recommendedName>
        <fullName evidence="4">Lipoprotein</fullName>
    </recommendedName>
</protein>
<dbReference type="PROSITE" id="PS51257">
    <property type="entry name" value="PROKAR_LIPOPROTEIN"/>
    <property type="match status" value="1"/>
</dbReference>
<keyword evidence="3" id="KW-1185">Reference proteome</keyword>
<dbReference type="Proteomes" id="UP000033109">
    <property type="component" value="Chromosome"/>
</dbReference>
<dbReference type="OrthoDB" id="1495641at2"/>
<feature type="chain" id="PRO_5002417109" description="Lipoprotein" evidence="1">
    <location>
        <begin position="18"/>
        <end position="194"/>
    </location>
</feature>
<dbReference type="PATRIC" id="fig|400092.3.peg.5119"/>
<proteinExistence type="predicted"/>
<feature type="signal peptide" evidence="1">
    <location>
        <begin position="1"/>
        <end position="17"/>
    </location>
</feature>
<evidence type="ECO:0000313" key="2">
    <source>
        <dbReference type="EMBL" id="AKD05410.1"/>
    </source>
</evidence>
<dbReference type="KEGG" id="pko:PKOR_23210"/>
<evidence type="ECO:0000256" key="1">
    <source>
        <dbReference type="SAM" id="SignalP"/>
    </source>
</evidence>
<dbReference type="HOGENOM" id="CLU_1401346_0_0_10"/>
<accession>A0A0E3ZJ49</accession>
<evidence type="ECO:0008006" key="4">
    <source>
        <dbReference type="Google" id="ProtNLM"/>
    </source>
</evidence>
<dbReference type="RefSeq" id="WP_046313821.1">
    <property type="nucleotide sequence ID" value="NZ_CBCSCY010000096.1"/>
</dbReference>
<sequence>MSIRILSLVILVLTALACKKPTPGQLLYAKEGDVKIEIDSVGVPELAAFPIRFKLTNYTNKKVVLVFDTISNEYKDQVRNLYITADQDTFFLGIRNSEEYVIFNPRTSTSFLGYGYFIYGKGHFDSFGEIDSVFKKGKLKYTFGKMKVQNNALKEVIRGADTLLIPPTLEAKTDKAKIVDRFLSGSFWWQEKKL</sequence>
<name>A0A0E3ZJ49_9BACT</name>